<gene>
    <name evidence="2" type="ORF">AFUS01_LOCUS5590</name>
</gene>
<feature type="transmembrane region" description="Helical" evidence="1">
    <location>
        <begin position="43"/>
        <end position="63"/>
    </location>
</feature>
<sequence>MGSSRQQIFWQLNMILALSHVIFVYIRCIQVELEVIPVTKYQFIYMRFMGACYSLGAILHFGVELEVIPVTKYQFIYMRFVGSCYSLGAILHFGVIHKRTEIVEFANQLIEAVIKFE</sequence>
<dbReference type="EMBL" id="CAJVCH010035636">
    <property type="protein sequence ID" value="CAG7716060.1"/>
    <property type="molecule type" value="Genomic_DNA"/>
</dbReference>
<keyword evidence="1" id="KW-0812">Transmembrane</keyword>
<proteinExistence type="predicted"/>
<evidence type="ECO:0000256" key="1">
    <source>
        <dbReference type="SAM" id="Phobius"/>
    </source>
</evidence>
<feature type="transmembrane region" description="Helical" evidence="1">
    <location>
        <begin position="12"/>
        <end position="31"/>
    </location>
</feature>
<name>A0A8J2JFZ2_9HEXA</name>
<feature type="transmembrane region" description="Helical" evidence="1">
    <location>
        <begin position="75"/>
        <end position="96"/>
    </location>
</feature>
<keyword evidence="1" id="KW-1133">Transmembrane helix</keyword>
<reference evidence="2" key="1">
    <citation type="submission" date="2021-06" db="EMBL/GenBank/DDBJ databases">
        <authorList>
            <person name="Hodson N. C."/>
            <person name="Mongue J. A."/>
            <person name="Jaron S. K."/>
        </authorList>
    </citation>
    <scope>NUCLEOTIDE SEQUENCE</scope>
</reference>
<organism evidence="2 3">
    <name type="scientific">Allacma fusca</name>
    <dbReference type="NCBI Taxonomy" id="39272"/>
    <lineage>
        <taxon>Eukaryota</taxon>
        <taxon>Metazoa</taxon>
        <taxon>Ecdysozoa</taxon>
        <taxon>Arthropoda</taxon>
        <taxon>Hexapoda</taxon>
        <taxon>Collembola</taxon>
        <taxon>Symphypleona</taxon>
        <taxon>Sminthuridae</taxon>
        <taxon>Allacma</taxon>
    </lineage>
</organism>
<comment type="caution">
    <text evidence="2">The sequence shown here is derived from an EMBL/GenBank/DDBJ whole genome shotgun (WGS) entry which is preliminary data.</text>
</comment>
<protein>
    <submittedName>
        <fullName evidence="2">Uncharacterized protein</fullName>
    </submittedName>
</protein>
<evidence type="ECO:0000313" key="2">
    <source>
        <dbReference type="EMBL" id="CAG7716060.1"/>
    </source>
</evidence>
<dbReference type="AlphaFoldDB" id="A0A8J2JFZ2"/>
<accession>A0A8J2JFZ2</accession>
<keyword evidence="1" id="KW-0472">Membrane</keyword>
<keyword evidence="3" id="KW-1185">Reference proteome</keyword>
<feature type="non-terminal residue" evidence="2">
    <location>
        <position position="1"/>
    </location>
</feature>
<evidence type="ECO:0000313" key="3">
    <source>
        <dbReference type="Proteomes" id="UP000708208"/>
    </source>
</evidence>
<dbReference type="Proteomes" id="UP000708208">
    <property type="component" value="Unassembled WGS sequence"/>
</dbReference>